<dbReference type="EMBL" id="JACKTG010000071">
    <property type="protein sequence ID" value="MCV6991802.1"/>
    <property type="molecule type" value="Genomic_DNA"/>
</dbReference>
<dbReference type="RefSeq" id="WP_139800242.1">
    <property type="nucleotide sequence ID" value="NZ_JACKTG010000071.1"/>
</dbReference>
<dbReference type="AlphaFoldDB" id="A0AAW5S9D8"/>
<reference evidence="1" key="1">
    <citation type="submission" date="2020-07" db="EMBL/GenBank/DDBJ databases">
        <authorList>
            <person name="Pettersson B.M.F."/>
            <person name="Behra P.R.K."/>
            <person name="Ramesh M."/>
            <person name="Das S."/>
            <person name="Dasgupta S."/>
            <person name="Kirsebom L.A."/>
        </authorList>
    </citation>
    <scope>NUCLEOTIDE SEQUENCE</scope>
    <source>
        <strain evidence="1">DSM 45439</strain>
    </source>
</reference>
<evidence type="ECO:0000313" key="1">
    <source>
        <dbReference type="EMBL" id="MCV6991802.1"/>
    </source>
</evidence>
<comment type="caution">
    <text evidence="1">The sequence shown here is derived from an EMBL/GenBank/DDBJ whole genome shotgun (WGS) entry which is preliminary data.</text>
</comment>
<name>A0AAW5S9D8_MYCBC</name>
<protein>
    <submittedName>
        <fullName evidence="1">Uncharacterized protein</fullName>
    </submittedName>
</protein>
<dbReference type="Proteomes" id="UP001207588">
    <property type="component" value="Unassembled WGS sequence"/>
</dbReference>
<accession>A0AAW5S9D8</accession>
<reference evidence="1" key="2">
    <citation type="journal article" date="2022" name="BMC Genomics">
        <title>Comparative genome analysis of mycobacteria focusing on tRNA and non-coding RNA.</title>
        <authorList>
            <person name="Behra P.R.K."/>
            <person name="Pettersson B.M.F."/>
            <person name="Ramesh M."/>
            <person name="Das S."/>
            <person name="Dasgupta S."/>
            <person name="Kirsebom L.A."/>
        </authorList>
    </citation>
    <scope>NUCLEOTIDE SEQUENCE</scope>
    <source>
        <strain evidence="1">DSM 45439</strain>
    </source>
</reference>
<evidence type="ECO:0000313" key="2">
    <source>
        <dbReference type="Proteomes" id="UP001207588"/>
    </source>
</evidence>
<organism evidence="1 2">
    <name type="scientific">Mycobacterium bouchedurhonense</name>
    <dbReference type="NCBI Taxonomy" id="701041"/>
    <lineage>
        <taxon>Bacteria</taxon>
        <taxon>Bacillati</taxon>
        <taxon>Actinomycetota</taxon>
        <taxon>Actinomycetes</taxon>
        <taxon>Mycobacteriales</taxon>
        <taxon>Mycobacteriaceae</taxon>
        <taxon>Mycobacterium</taxon>
        <taxon>Mycobacterium avium complex (MAC)</taxon>
    </lineage>
</organism>
<gene>
    <name evidence="1" type="ORF">H7I91_21435</name>
</gene>
<proteinExistence type="predicted"/>
<sequence length="77" mass="8409">MLAFTVRGNALAAQRIKLGEAPRTRLQTLLGIPVRDTIAALAQGLCCKPREVAQILRDRGDNELLELVEQDLRSAGL</sequence>